<dbReference type="Pfam" id="PF00378">
    <property type="entry name" value="ECH_1"/>
    <property type="match status" value="1"/>
</dbReference>
<comment type="caution">
    <text evidence="3">The sequence shown here is derived from an EMBL/GenBank/DDBJ whole genome shotgun (WGS) entry which is preliminary data.</text>
</comment>
<protein>
    <submittedName>
        <fullName evidence="3">Enoyl-CoA hydratase</fullName>
    </submittedName>
</protein>
<dbReference type="InterPro" id="IPR001753">
    <property type="entry name" value="Enoyl-CoA_hydra/iso"/>
</dbReference>
<evidence type="ECO:0000256" key="2">
    <source>
        <dbReference type="RuleBase" id="RU003707"/>
    </source>
</evidence>
<dbReference type="PANTHER" id="PTHR43149:SF1">
    <property type="entry name" value="DELTA(3,5)-DELTA(2,4)-DIENOYL-COA ISOMERASE, MITOCHONDRIAL"/>
    <property type="match status" value="1"/>
</dbReference>
<gene>
    <name evidence="3" type="ORF">GCM10025883_15670</name>
</gene>
<evidence type="ECO:0000313" key="3">
    <source>
        <dbReference type="EMBL" id="GMA39522.1"/>
    </source>
</evidence>
<dbReference type="Gene3D" id="3.90.226.10">
    <property type="entry name" value="2-enoyl-CoA Hydratase, Chain A, domain 1"/>
    <property type="match status" value="1"/>
</dbReference>
<dbReference type="InterPro" id="IPR018376">
    <property type="entry name" value="Enoyl-CoA_hyd/isom_CS"/>
</dbReference>
<dbReference type="Proteomes" id="UP001157126">
    <property type="component" value="Unassembled WGS sequence"/>
</dbReference>
<dbReference type="InterPro" id="IPR029045">
    <property type="entry name" value="ClpP/crotonase-like_dom_sf"/>
</dbReference>
<comment type="similarity">
    <text evidence="1 2">Belongs to the enoyl-CoA hydratase/isomerase family.</text>
</comment>
<dbReference type="SUPFAM" id="SSF52096">
    <property type="entry name" value="ClpP/crotonase"/>
    <property type="match status" value="1"/>
</dbReference>
<dbReference type="PROSITE" id="PS00166">
    <property type="entry name" value="ENOYL_COA_HYDRATASE"/>
    <property type="match status" value="1"/>
</dbReference>
<evidence type="ECO:0000256" key="1">
    <source>
        <dbReference type="ARBA" id="ARBA00005254"/>
    </source>
</evidence>
<name>A0ABQ6INL3_9MICO</name>
<keyword evidence="4" id="KW-1185">Reference proteome</keyword>
<dbReference type="InterPro" id="IPR045002">
    <property type="entry name" value="Ech1-like"/>
</dbReference>
<organism evidence="3 4">
    <name type="scientific">Mobilicoccus caccae</name>
    <dbReference type="NCBI Taxonomy" id="1859295"/>
    <lineage>
        <taxon>Bacteria</taxon>
        <taxon>Bacillati</taxon>
        <taxon>Actinomycetota</taxon>
        <taxon>Actinomycetes</taxon>
        <taxon>Micrococcales</taxon>
        <taxon>Dermatophilaceae</taxon>
        <taxon>Mobilicoccus</taxon>
    </lineage>
</organism>
<proteinExistence type="inferred from homology"/>
<accession>A0ABQ6INL3</accession>
<dbReference type="PANTHER" id="PTHR43149">
    <property type="entry name" value="ENOYL-COA HYDRATASE"/>
    <property type="match status" value="1"/>
</dbReference>
<sequence length="243" mass="25036">MTVTLDAPERRNAQTPSMWAALERIATTVPAGVRVVVLRGAGPAFSAGLDRGMLAPGGIEGEPSLLGMAADGPQALAEQIAGYQRGFTAWRECPALVVAAVQGHAIGAGFQLALAADLRVVAADVRFAMAEVSLGLVPDLGGTAALTRLVGPSRALELCLTGRPVGVEEAVATGLASLAVDPADLDATVEDLVAAVLSAPEDTVSEILGLFRGIESRDDAAQLRVEREAQGRILHARATQMRS</sequence>
<dbReference type="CDD" id="cd06558">
    <property type="entry name" value="crotonase-like"/>
    <property type="match status" value="1"/>
</dbReference>
<evidence type="ECO:0000313" key="4">
    <source>
        <dbReference type="Proteomes" id="UP001157126"/>
    </source>
</evidence>
<reference evidence="4" key="1">
    <citation type="journal article" date="2019" name="Int. J. Syst. Evol. Microbiol.">
        <title>The Global Catalogue of Microorganisms (GCM) 10K type strain sequencing project: providing services to taxonomists for standard genome sequencing and annotation.</title>
        <authorList>
            <consortium name="The Broad Institute Genomics Platform"/>
            <consortium name="The Broad Institute Genome Sequencing Center for Infectious Disease"/>
            <person name="Wu L."/>
            <person name="Ma J."/>
        </authorList>
    </citation>
    <scope>NUCLEOTIDE SEQUENCE [LARGE SCALE GENOMIC DNA]</scope>
    <source>
        <strain evidence="4">NBRC 113072</strain>
    </source>
</reference>
<dbReference type="EMBL" id="BSUO01000001">
    <property type="protein sequence ID" value="GMA39522.1"/>
    <property type="molecule type" value="Genomic_DNA"/>
</dbReference>